<evidence type="ECO:0000313" key="2">
    <source>
        <dbReference type="Proteomes" id="UP000184330"/>
    </source>
</evidence>
<dbReference type="STRING" id="576137.A0A1L7XGR9"/>
<dbReference type="SUPFAM" id="SSF52799">
    <property type="entry name" value="(Phosphotyrosine protein) phosphatases II"/>
    <property type="match status" value="1"/>
</dbReference>
<dbReference type="AlphaFoldDB" id="A0A1L7XGR9"/>
<dbReference type="InterPro" id="IPR029021">
    <property type="entry name" value="Prot-tyrosine_phosphatase-like"/>
</dbReference>
<dbReference type="CDD" id="cd14498">
    <property type="entry name" value="DSP"/>
    <property type="match status" value="1"/>
</dbReference>
<evidence type="ECO:0000313" key="1">
    <source>
        <dbReference type="EMBL" id="CZR64166.1"/>
    </source>
</evidence>
<keyword evidence="2" id="KW-1185">Reference proteome</keyword>
<dbReference type="OrthoDB" id="10252009at2759"/>
<dbReference type="EMBL" id="FJOG01000025">
    <property type="protein sequence ID" value="CZR64166.1"/>
    <property type="molecule type" value="Genomic_DNA"/>
</dbReference>
<name>A0A1L7XGR9_9HELO</name>
<dbReference type="Gene3D" id="3.90.190.10">
    <property type="entry name" value="Protein tyrosine phosphatase superfamily"/>
    <property type="match status" value="1"/>
</dbReference>
<organism evidence="1 2">
    <name type="scientific">Phialocephala subalpina</name>
    <dbReference type="NCBI Taxonomy" id="576137"/>
    <lineage>
        <taxon>Eukaryota</taxon>
        <taxon>Fungi</taxon>
        <taxon>Dikarya</taxon>
        <taxon>Ascomycota</taxon>
        <taxon>Pezizomycotina</taxon>
        <taxon>Leotiomycetes</taxon>
        <taxon>Helotiales</taxon>
        <taxon>Mollisiaceae</taxon>
        <taxon>Phialocephala</taxon>
        <taxon>Phialocephala fortinii species complex</taxon>
    </lineage>
</organism>
<reference evidence="1 2" key="1">
    <citation type="submission" date="2016-03" db="EMBL/GenBank/DDBJ databases">
        <authorList>
            <person name="Ploux O."/>
        </authorList>
    </citation>
    <scope>NUCLEOTIDE SEQUENCE [LARGE SCALE GENOMIC DNA]</scope>
    <source>
        <strain evidence="1 2">UAMH 11012</strain>
    </source>
</reference>
<proteinExistence type="predicted"/>
<gene>
    <name evidence="1" type="ORF">PAC_14063</name>
</gene>
<sequence>MTSTTALSISEIMPRLSLSNIHCTANIDTLRKHNIQAVMSVSMYPVRSWSLPSFIEQVPHHLWIEALNSTHQELLRYMPRYCDFIEDNLNARPTDTNGRTFQPGVLIHASKLRVWEKCGSKLWEDKEERIPKKGYQERLDGWNVKLKKMGLTGNDAFRELTPDNKVRTSCPRVSATVSRYSKLVFDVSLLTIYISLGSLGCI</sequence>
<accession>A0A1L7XGR9</accession>
<dbReference type="Proteomes" id="UP000184330">
    <property type="component" value="Unassembled WGS sequence"/>
</dbReference>
<protein>
    <submittedName>
        <fullName evidence="1">Uncharacterized protein</fullName>
    </submittedName>
</protein>